<gene>
    <name evidence="1" type="ORF">DI551_08955</name>
</gene>
<sequence length="174" mass="17584">MGYITQQFNEGYDFAKEKLSYVFQNATTAYTMAAVPALGLGGLMLGFAAGPAFALATTGVVTAGLGTLVHPVINSMTEDDYKNGGQSAHILNLGKPGLIGAAAGLLFGAAGGPVLGAAAGATAAALCAPGRTIQLAGIAKRCFDHVFKADGDDKVIKNEIAKPALKENMAALVI</sequence>
<reference evidence="1 2" key="1">
    <citation type="submission" date="2017-08" db="EMBL/GenBank/DDBJ databases">
        <title>Infants hospitalized years apart are colonized by the same room-sourced microbial strains.</title>
        <authorList>
            <person name="Brooks B."/>
            <person name="Olm M.R."/>
            <person name="Firek B.A."/>
            <person name="Baker R."/>
            <person name="Thomas B.C."/>
            <person name="Morowitz M.J."/>
            <person name="Banfield J.F."/>
        </authorList>
    </citation>
    <scope>NUCLEOTIDE SEQUENCE [LARGE SCALE GENOMIC DNA]</scope>
    <source>
        <strain evidence="1">S2_005_002_R2_29</strain>
    </source>
</reference>
<protein>
    <submittedName>
        <fullName evidence="1">Uncharacterized protein</fullName>
    </submittedName>
</protein>
<organism evidence="1 2">
    <name type="scientific">Micavibrio aeruginosavorus</name>
    <dbReference type="NCBI Taxonomy" id="349221"/>
    <lineage>
        <taxon>Bacteria</taxon>
        <taxon>Pseudomonadati</taxon>
        <taxon>Bdellovibrionota</taxon>
        <taxon>Bdellovibrionia</taxon>
        <taxon>Bdellovibrionales</taxon>
        <taxon>Pseudobdellovibrionaceae</taxon>
        <taxon>Micavibrio</taxon>
    </lineage>
</organism>
<dbReference type="AlphaFoldDB" id="A0A2W5MXN9"/>
<accession>A0A2W5MXN9</accession>
<evidence type="ECO:0000313" key="2">
    <source>
        <dbReference type="Proteomes" id="UP000249417"/>
    </source>
</evidence>
<comment type="caution">
    <text evidence="1">The sequence shown here is derived from an EMBL/GenBank/DDBJ whole genome shotgun (WGS) entry which is preliminary data.</text>
</comment>
<proteinExistence type="predicted"/>
<evidence type="ECO:0000313" key="1">
    <source>
        <dbReference type="EMBL" id="PZQ44959.1"/>
    </source>
</evidence>
<dbReference type="EMBL" id="QFQB01000070">
    <property type="protein sequence ID" value="PZQ44959.1"/>
    <property type="molecule type" value="Genomic_DNA"/>
</dbReference>
<name>A0A2W5MXN9_9BACT</name>
<dbReference type="Proteomes" id="UP000249417">
    <property type="component" value="Unassembled WGS sequence"/>
</dbReference>